<dbReference type="SUPFAM" id="SSF57184">
    <property type="entry name" value="Growth factor receptor domain"/>
    <property type="match status" value="1"/>
</dbReference>
<reference evidence="1 2" key="1">
    <citation type="submission" date="2011-07" db="EMBL/GenBank/DDBJ databases">
        <authorList>
            <person name="Coyne R."/>
            <person name="Brami D."/>
            <person name="Johnson J."/>
            <person name="Hostetler J."/>
            <person name="Hannick L."/>
            <person name="Clark T."/>
            <person name="Cassidy-Hanley D."/>
            <person name="Inman J."/>
        </authorList>
    </citation>
    <scope>NUCLEOTIDE SEQUENCE [LARGE SCALE GENOMIC DNA]</scope>
    <source>
        <strain evidence="1 2">G5</strain>
    </source>
</reference>
<name>G0R6B8_ICHMU</name>
<evidence type="ECO:0000313" key="1">
    <source>
        <dbReference type="EMBL" id="EGR26990.1"/>
    </source>
</evidence>
<dbReference type="Proteomes" id="UP000008983">
    <property type="component" value="Unassembled WGS sequence"/>
</dbReference>
<dbReference type="InParanoid" id="G0R6B8"/>
<evidence type="ECO:0000313" key="2">
    <source>
        <dbReference type="Proteomes" id="UP000008983"/>
    </source>
</evidence>
<gene>
    <name evidence="1" type="ORF">IMG5_203560</name>
</gene>
<organism evidence="1 2">
    <name type="scientific">Ichthyophthirius multifiliis</name>
    <name type="common">White spot disease agent</name>
    <name type="synonym">Ich</name>
    <dbReference type="NCBI Taxonomy" id="5932"/>
    <lineage>
        <taxon>Eukaryota</taxon>
        <taxon>Sar</taxon>
        <taxon>Alveolata</taxon>
        <taxon>Ciliophora</taxon>
        <taxon>Intramacronucleata</taxon>
        <taxon>Oligohymenophorea</taxon>
        <taxon>Hymenostomatida</taxon>
        <taxon>Ophryoglenina</taxon>
        <taxon>Ichthyophthirius</taxon>
    </lineage>
</organism>
<dbReference type="AlphaFoldDB" id="G0R6B8"/>
<keyword evidence="2" id="KW-1185">Reference proteome</keyword>
<sequence>MSILIIIIKNIYIQIKNNLLYHIYYILLKIKSNKIANIKINFNFKNQFVFYLKRKIYLFIHKFFSFINYLIFKKKRDQKMKYLIIFISLLFINQLRAVKCPAGSQTDAGSDQVAAENNLPECTKCKLNFYYAGASPLAAGNAVNGICTQCPQNKIDSVATLGSEATIAKQCDISCPPGTVLDDGVIQNYVKSPAECTKCLPNYFQSVENNQIVEAKTCAECSYKLPSGAQARIITEATRKVQCGVAQFLSISLLFISFYLL</sequence>
<dbReference type="GeneID" id="14903045"/>
<proteinExistence type="predicted"/>
<dbReference type="InterPro" id="IPR009030">
    <property type="entry name" value="Growth_fac_rcpt_cys_sf"/>
</dbReference>
<dbReference type="RefSeq" id="XP_004023874.1">
    <property type="nucleotide sequence ID" value="XM_004023825.1"/>
</dbReference>
<protein>
    <submittedName>
        <fullName evidence="1">Immobilization antigen isoform, putative</fullName>
    </submittedName>
</protein>
<dbReference type="EMBL" id="GL984394">
    <property type="protein sequence ID" value="EGR26990.1"/>
    <property type="molecule type" value="Genomic_DNA"/>
</dbReference>
<accession>G0R6B8</accession>